<dbReference type="Pfam" id="PF00536">
    <property type="entry name" value="SAM_1"/>
    <property type="match status" value="1"/>
</dbReference>
<name>A0A8B7WDV2_CASCN</name>
<reference evidence="10" key="1">
    <citation type="submission" date="2025-08" db="UniProtKB">
        <authorList>
            <consortium name="RefSeq"/>
        </authorList>
    </citation>
    <scope>IDENTIFICATION</scope>
    <source>
        <tissue evidence="10">Leukocyte</tissue>
    </source>
</reference>
<dbReference type="KEGG" id="ccan:109701118"/>
<dbReference type="CDD" id="cd09578">
    <property type="entry name" value="SAM_Scm"/>
    <property type="match status" value="1"/>
</dbReference>
<dbReference type="PANTHER" id="PTHR12247">
    <property type="entry name" value="POLYCOMB GROUP PROTEIN"/>
    <property type="match status" value="1"/>
</dbReference>
<feature type="region of interest" description="Disordered" evidence="7">
    <location>
        <begin position="1"/>
        <end position="21"/>
    </location>
</feature>
<dbReference type="GO" id="GO:0045892">
    <property type="term" value="P:negative regulation of DNA-templated transcription"/>
    <property type="evidence" value="ECO:0007669"/>
    <property type="project" value="TreeGrafter"/>
</dbReference>
<proteinExistence type="inferred from homology"/>
<evidence type="ECO:0000256" key="4">
    <source>
        <dbReference type="ARBA" id="ARBA00023015"/>
    </source>
</evidence>
<dbReference type="GO" id="GO:0003682">
    <property type="term" value="F:chromatin binding"/>
    <property type="evidence" value="ECO:0007669"/>
    <property type="project" value="TreeGrafter"/>
</dbReference>
<dbReference type="OrthoDB" id="5912862at2759"/>
<dbReference type="InterPro" id="IPR050548">
    <property type="entry name" value="PcG_chromatin_remod_factors"/>
</dbReference>
<dbReference type="AlphaFoldDB" id="A0A8B7WDV2"/>
<comment type="similarity">
    <text evidence="2">Belongs to the SCM family.</text>
</comment>
<evidence type="ECO:0000256" key="6">
    <source>
        <dbReference type="ARBA" id="ARBA00023242"/>
    </source>
</evidence>
<dbReference type="RefSeq" id="XP_073919665.1">
    <property type="nucleotide sequence ID" value="XM_074063564.1"/>
</dbReference>
<keyword evidence="3" id="KW-0678">Repressor</keyword>
<dbReference type="GO" id="GO:0005634">
    <property type="term" value="C:nucleus"/>
    <property type="evidence" value="ECO:0007669"/>
    <property type="project" value="UniProtKB-SubCell"/>
</dbReference>
<evidence type="ECO:0000259" key="8">
    <source>
        <dbReference type="SMART" id="SM00454"/>
    </source>
</evidence>
<keyword evidence="4" id="KW-0805">Transcription regulation</keyword>
<protein>
    <submittedName>
        <fullName evidence="10">Sex comb on midleg-like protein 1</fullName>
    </submittedName>
</protein>
<feature type="domain" description="SAM" evidence="8">
    <location>
        <begin position="248"/>
        <end position="317"/>
    </location>
</feature>
<dbReference type="InterPro" id="IPR013761">
    <property type="entry name" value="SAM/pointed_sf"/>
</dbReference>
<evidence type="ECO:0000256" key="3">
    <source>
        <dbReference type="ARBA" id="ARBA00022491"/>
    </source>
</evidence>
<evidence type="ECO:0000313" key="9">
    <source>
        <dbReference type="Proteomes" id="UP001732720"/>
    </source>
</evidence>
<dbReference type="Proteomes" id="UP001732720">
    <property type="component" value="Chromosome X"/>
</dbReference>
<dbReference type="GeneID" id="109701118"/>
<dbReference type="GO" id="GO:0042393">
    <property type="term" value="F:histone binding"/>
    <property type="evidence" value="ECO:0007669"/>
    <property type="project" value="TreeGrafter"/>
</dbReference>
<dbReference type="SMART" id="SM00454">
    <property type="entry name" value="SAM"/>
    <property type="match status" value="1"/>
</dbReference>
<gene>
    <name evidence="10" type="primary">Scml1</name>
</gene>
<dbReference type="SUPFAM" id="SSF47769">
    <property type="entry name" value="SAM/Pointed domain"/>
    <property type="match status" value="1"/>
</dbReference>
<sequence>MSRTSSEIDVQGSIRSDTSYDEEEQKTVVDVLTHCQVIYDAIQNLDKKFDIIHRKVLKIKRLHTKYLWHYRKPLGFACKNSYLVSKKTKAQKAKKRERHSSFSCESYSSTLPVHRSENDNESNIMMTSFHSDDPQSVMQESLCREQESPVLRSSPSIPHCSGCSYQTYLRSDDGVPGSSTLACFASSEIPITSESSAVTSSPSLTQREPISEIKNDSMLSLCIPTGFAASSPLEAGPVPLKQEALEDASTWSVDDVILFLKRADPQMSGSLTNLMKQHEIDGKALLLLNTDMVMKYMGLKLGTALKLCHYIEKLKEEKCLKN</sequence>
<dbReference type="InterPro" id="IPR001660">
    <property type="entry name" value="SAM"/>
</dbReference>
<keyword evidence="5" id="KW-0804">Transcription</keyword>
<keyword evidence="9" id="KW-1185">Reference proteome</keyword>
<dbReference type="Gene3D" id="1.10.150.50">
    <property type="entry name" value="Transcription Factor, Ets-1"/>
    <property type="match status" value="1"/>
</dbReference>
<keyword evidence="6" id="KW-0539">Nucleus</keyword>
<dbReference type="RefSeq" id="XP_020042109.1">
    <property type="nucleotide sequence ID" value="XM_020186520.1"/>
</dbReference>
<dbReference type="PANTHER" id="PTHR12247:SF128">
    <property type="entry name" value="SEX COMB ON MIDLEG-LIKE PROTEIN 1"/>
    <property type="match status" value="1"/>
</dbReference>
<comment type="subcellular location">
    <subcellularLocation>
        <location evidence="1">Nucleus</location>
    </subcellularLocation>
</comment>
<dbReference type="CTD" id="6322"/>
<evidence type="ECO:0000256" key="2">
    <source>
        <dbReference type="ARBA" id="ARBA00008469"/>
    </source>
</evidence>
<evidence type="ECO:0000313" key="10">
    <source>
        <dbReference type="RefSeq" id="XP_020042109.1"/>
    </source>
</evidence>
<feature type="compositionally biased region" description="Polar residues" evidence="7">
    <location>
        <begin position="1"/>
        <end position="17"/>
    </location>
</feature>
<accession>A0A8B7WDV2</accession>
<organism evidence="10">
    <name type="scientific">Castor canadensis</name>
    <name type="common">American beaver</name>
    <dbReference type="NCBI Taxonomy" id="51338"/>
    <lineage>
        <taxon>Eukaryota</taxon>
        <taxon>Metazoa</taxon>
        <taxon>Chordata</taxon>
        <taxon>Craniata</taxon>
        <taxon>Vertebrata</taxon>
        <taxon>Euteleostomi</taxon>
        <taxon>Mammalia</taxon>
        <taxon>Eutheria</taxon>
        <taxon>Euarchontoglires</taxon>
        <taxon>Glires</taxon>
        <taxon>Rodentia</taxon>
        <taxon>Castorimorpha</taxon>
        <taxon>Castoridae</taxon>
        <taxon>Castor</taxon>
    </lineage>
</organism>
<dbReference type="RefSeq" id="XP_073919667.1">
    <property type="nucleotide sequence ID" value="XM_074063566.1"/>
</dbReference>
<evidence type="ECO:0000256" key="1">
    <source>
        <dbReference type="ARBA" id="ARBA00004123"/>
    </source>
</evidence>
<dbReference type="InterPro" id="IPR047531">
    <property type="entry name" value="SAM_Scm-like"/>
</dbReference>
<evidence type="ECO:0000256" key="7">
    <source>
        <dbReference type="SAM" id="MobiDB-lite"/>
    </source>
</evidence>
<evidence type="ECO:0000256" key="5">
    <source>
        <dbReference type="ARBA" id="ARBA00023163"/>
    </source>
</evidence>
<dbReference type="RefSeq" id="XP_020042109.1">
    <property type="nucleotide sequence ID" value="XM_020186520.2"/>
</dbReference>